<accession>A0ABZ2CGB0</accession>
<dbReference type="EMBL" id="CP137640">
    <property type="protein sequence ID" value="WVX82058.1"/>
    <property type="molecule type" value="Genomic_DNA"/>
</dbReference>
<dbReference type="InterPro" id="IPR026838">
    <property type="entry name" value="YheC/D"/>
</dbReference>
<dbReference type="SUPFAM" id="SSF56059">
    <property type="entry name" value="Glutathione synthetase ATP-binding domain-like"/>
    <property type="match status" value="1"/>
</dbReference>
<evidence type="ECO:0000313" key="1">
    <source>
        <dbReference type="EMBL" id="WVX82058.1"/>
    </source>
</evidence>
<dbReference type="Proteomes" id="UP001357223">
    <property type="component" value="Chromosome"/>
</dbReference>
<reference evidence="1 2" key="1">
    <citation type="submission" date="2023-10" db="EMBL/GenBank/DDBJ databases">
        <title>Niallia locisalis sp.nov. isolated from a salt pond sample.</title>
        <authorList>
            <person name="Li X.-J."/>
            <person name="Dong L."/>
        </authorList>
    </citation>
    <scope>NUCLEOTIDE SEQUENCE [LARGE SCALE GENOMIC DNA]</scope>
    <source>
        <strain evidence="1 2">DSM 29761</strain>
    </source>
</reference>
<organism evidence="1 2">
    <name type="scientific">Niallia oryzisoli</name>
    <dbReference type="NCBI Taxonomy" id="1737571"/>
    <lineage>
        <taxon>Bacteria</taxon>
        <taxon>Bacillati</taxon>
        <taxon>Bacillota</taxon>
        <taxon>Bacilli</taxon>
        <taxon>Bacillales</taxon>
        <taxon>Bacillaceae</taxon>
        <taxon>Niallia</taxon>
    </lineage>
</organism>
<proteinExistence type="predicted"/>
<keyword evidence="2" id="KW-1185">Reference proteome</keyword>
<sequence length="282" mass="32894">MNKMTPILDPDREFINKWEMYKLLTLHSLKNIEIPETRLFTKDSLASMLTDYPLVYIKSIATWGGKDISTVHKNGSFFEWTIQGKEALTFKNFEETYKQIDQFYHDKITIIQRGIPAIRYNGRPFDIRSHLYREMDGSWIYAGDLIRIGGEGSLVSNIGISNGSVKPTDELIALLFPNQNHHFTKDILKNVSLEICKMLDKFHFFTEVGLDFALDQNGNLWIIEVNTDDLKGCPDLELFSLLPDQSVYERIMNQKAKIYDNWIQFMIHSFDDYLKEKAKEQD</sequence>
<dbReference type="Pfam" id="PF14398">
    <property type="entry name" value="ATPgrasp_YheCD"/>
    <property type="match status" value="1"/>
</dbReference>
<gene>
    <name evidence="1" type="ORF">R4Z09_03305</name>
</gene>
<protein>
    <submittedName>
        <fullName evidence="1">YheC/YheD family protein</fullName>
    </submittedName>
</protein>
<evidence type="ECO:0000313" key="2">
    <source>
        <dbReference type="Proteomes" id="UP001357223"/>
    </source>
</evidence>
<dbReference type="Gene3D" id="3.30.470.20">
    <property type="entry name" value="ATP-grasp fold, B domain"/>
    <property type="match status" value="1"/>
</dbReference>
<name>A0ABZ2CGB0_9BACI</name>
<dbReference type="RefSeq" id="WP_338450962.1">
    <property type="nucleotide sequence ID" value="NZ_CP137640.1"/>
</dbReference>